<dbReference type="Proteomes" id="UP001396898">
    <property type="component" value="Unassembled WGS sequence"/>
</dbReference>
<feature type="chain" id="PRO_5047286447" evidence="2">
    <location>
        <begin position="21"/>
        <end position="181"/>
    </location>
</feature>
<evidence type="ECO:0000256" key="1">
    <source>
        <dbReference type="SAM" id="MobiDB-lite"/>
    </source>
</evidence>
<keyword evidence="4" id="KW-1185">Reference proteome</keyword>
<comment type="caution">
    <text evidence="3">The sequence shown here is derived from an EMBL/GenBank/DDBJ whole genome shotgun (WGS) entry which is preliminary data.</text>
</comment>
<proteinExistence type="predicted"/>
<reference evidence="3 4" key="1">
    <citation type="submission" date="2023-01" db="EMBL/GenBank/DDBJ databases">
        <title>Analysis of 21 Apiospora genomes using comparative genomics revels a genus with tremendous synthesis potential of carbohydrate active enzymes and secondary metabolites.</title>
        <authorList>
            <person name="Sorensen T."/>
        </authorList>
    </citation>
    <scope>NUCLEOTIDE SEQUENCE [LARGE SCALE GENOMIC DNA]</scope>
    <source>
        <strain evidence="3 4">CBS 20057</strain>
    </source>
</reference>
<protein>
    <submittedName>
        <fullName evidence="3">Uncharacterized protein</fullName>
    </submittedName>
</protein>
<dbReference type="EMBL" id="JAQQWI010000025">
    <property type="protein sequence ID" value="KAK7993120.1"/>
    <property type="molecule type" value="Genomic_DNA"/>
</dbReference>
<evidence type="ECO:0000256" key="2">
    <source>
        <dbReference type="SAM" id="SignalP"/>
    </source>
</evidence>
<accession>A0ABR1QZP2</accession>
<name>A0ABR1QZP2_9PEZI</name>
<organism evidence="3 4">
    <name type="scientific">Apiospora marii</name>
    <dbReference type="NCBI Taxonomy" id="335849"/>
    <lineage>
        <taxon>Eukaryota</taxon>
        <taxon>Fungi</taxon>
        <taxon>Dikarya</taxon>
        <taxon>Ascomycota</taxon>
        <taxon>Pezizomycotina</taxon>
        <taxon>Sordariomycetes</taxon>
        <taxon>Xylariomycetidae</taxon>
        <taxon>Amphisphaeriales</taxon>
        <taxon>Apiosporaceae</taxon>
        <taxon>Apiospora</taxon>
    </lineage>
</organism>
<sequence>MKFAAVLFGAAAILAPAIDAQPVSAVQAITPQRRSGMFDDLEKNLYKKVQQCSRDLLYDLFHEEAHTAKASSYCSKLIQANTATITETIPFQPTTVEVQTTTVTPATTYVTETKTAQVTATLISVVYTTIIVPTTVVAATSTVSLTNTETLTTTDTTSFSTVESTTATTTTNATSTHTQTE</sequence>
<evidence type="ECO:0000313" key="3">
    <source>
        <dbReference type="EMBL" id="KAK7993120.1"/>
    </source>
</evidence>
<keyword evidence="2" id="KW-0732">Signal</keyword>
<feature type="signal peptide" evidence="2">
    <location>
        <begin position="1"/>
        <end position="20"/>
    </location>
</feature>
<gene>
    <name evidence="3" type="ORF">PG991_016299</name>
</gene>
<feature type="region of interest" description="Disordered" evidence="1">
    <location>
        <begin position="162"/>
        <end position="181"/>
    </location>
</feature>
<evidence type="ECO:0000313" key="4">
    <source>
        <dbReference type="Proteomes" id="UP001396898"/>
    </source>
</evidence>